<sequence>MKYPNLRSLLLLLLSLHQLHISLLLLLPKHQQPEKGLLFHRSLVVWLLKRDLICQMWLALACTA</sequence>
<proteinExistence type="predicted"/>
<dbReference type="AlphaFoldDB" id="A0A3P8L299"/>
<reference evidence="2 3" key="1">
    <citation type="submission" date="2018-11" db="EMBL/GenBank/DDBJ databases">
        <authorList>
            <consortium name="Pathogen Informatics"/>
        </authorList>
    </citation>
    <scope>NUCLEOTIDE SEQUENCE [LARGE SCALE GENOMIC DNA]</scope>
    <source>
        <strain>Denwood</strain>
        <strain evidence="3">Zambia</strain>
    </source>
</reference>
<accession>A0A3P8L299</accession>
<keyword evidence="3" id="KW-1185">Reference proteome</keyword>
<dbReference type="Proteomes" id="UP000269396">
    <property type="component" value="Unassembled WGS sequence"/>
</dbReference>
<protein>
    <submittedName>
        <fullName evidence="2">Uncharacterized protein</fullName>
    </submittedName>
</protein>
<gene>
    <name evidence="2" type="ORF">SMTD_LOCUS22435</name>
</gene>
<feature type="signal peptide" evidence="1">
    <location>
        <begin position="1"/>
        <end position="24"/>
    </location>
</feature>
<keyword evidence="1" id="KW-0732">Signal</keyword>
<organism evidence="2 3">
    <name type="scientific">Schistosoma mattheei</name>
    <dbReference type="NCBI Taxonomy" id="31246"/>
    <lineage>
        <taxon>Eukaryota</taxon>
        <taxon>Metazoa</taxon>
        <taxon>Spiralia</taxon>
        <taxon>Lophotrochozoa</taxon>
        <taxon>Platyhelminthes</taxon>
        <taxon>Trematoda</taxon>
        <taxon>Digenea</taxon>
        <taxon>Strigeidida</taxon>
        <taxon>Schistosomatoidea</taxon>
        <taxon>Schistosomatidae</taxon>
        <taxon>Schistosoma</taxon>
    </lineage>
</organism>
<name>A0A3P8L299_9TREM</name>
<evidence type="ECO:0000313" key="3">
    <source>
        <dbReference type="Proteomes" id="UP000269396"/>
    </source>
</evidence>
<dbReference type="EMBL" id="UZAL01051435">
    <property type="protein sequence ID" value="VDP87296.1"/>
    <property type="molecule type" value="Genomic_DNA"/>
</dbReference>
<evidence type="ECO:0000313" key="2">
    <source>
        <dbReference type="EMBL" id="VDP87296.1"/>
    </source>
</evidence>
<feature type="chain" id="PRO_5018021470" evidence="1">
    <location>
        <begin position="25"/>
        <end position="64"/>
    </location>
</feature>
<evidence type="ECO:0000256" key="1">
    <source>
        <dbReference type="SAM" id="SignalP"/>
    </source>
</evidence>